<keyword evidence="3" id="KW-0378">Hydrolase</keyword>
<dbReference type="SUPFAM" id="SSF47240">
    <property type="entry name" value="Ferritin-like"/>
    <property type="match status" value="1"/>
</dbReference>
<dbReference type="InterPro" id="IPR005925">
    <property type="entry name" value="Agmatinase-rel"/>
</dbReference>
<dbReference type="InterPro" id="IPR009078">
    <property type="entry name" value="Ferritin-like_SF"/>
</dbReference>
<reference evidence="5" key="1">
    <citation type="submission" date="2020-11" db="EMBL/GenBank/DDBJ databases">
        <authorList>
            <person name="Tran Van P."/>
        </authorList>
    </citation>
    <scope>NUCLEOTIDE SEQUENCE</scope>
</reference>
<keyword evidence="2" id="KW-0479">Metal-binding</keyword>
<feature type="domain" description="Ferritin/DPS" evidence="4">
    <location>
        <begin position="60"/>
        <end position="166"/>
    </location>
</feature>
<evidence type="ECO:0000259" key="4">
    <source>
        <dbReference type="Pfam" id="PF00210"/>
    </source>
</evidence>
<dbReference type="Pfam" id="PF00491">
    <property type="entry name" value="Arginase"/>
    <property type="match status" value="1"/>
</dbReference>
<dbReference type="Pfam" id="PF00210">
    <property type="entry name" value="Ferritin"/>
    <property type="match status" value="1"/>
</dbReference>
<proteinExistence type="inferred from homology"/>
<dbReference type="PANTHER" id="PTHR11358">
    <property type="entry name" value="ARGINASE/AGMATINASE"/>
    <property type="match status" value="1"/>
</dbReference>
<dbReference type="GO" id="GO:0033389">
    <property type="term" value="P:putrescine biosynthetic process from arginine, via agmatine"/>
    <property type="evidence" value="ECO:0007669"/>
    <property type="project" value="TreeGrafter"/>
</dbReference>
<sequence length="543" mass="60376">MYLTGFVVFEFLVIASVLGEEYPCYHLRGELAYQHVDDQYRILHGCSSGTGNMNHHHHELQNLLNRAILDSLEYLEMSAQFGRDGVSWEGFKKYFEYLSDRSWKMALKLAEYGNRRGRALSAIEFKSPAIEIAEFGELEALTFAVDKEKELMNGLMDLHKEASAEATYDPDGRAEECPATCIQTAMKRPEIMRNKSFLLFLDCDVCFVGIPIDTGTSNRPGTRFGPRQIRSESILLRNYNKDTGASPFEGLKVSDLGDIPVNLYNHSKAIDIIRRFMKEEVLDKDCKPISLGGDHSITFPILQAITAKFGPVALIHVDAHMDIGSAMMGEPLAHATGKASRRLLPDRALRDGLVWQIGIRGTGYEPSDYDFALEHGFHVIEAQNCWHKSLVPLMEKIRKHIGREQPVYISFDIDGIDPAFAPGTGTPEPGGLTSIQSIEIIRGCRGLNIVGADLVEVSIGMNLMMMMPSGIQVCASHVFVAKPLPPPQKKKKPEEQTDLLVSKVSPVYDTTGNTSLLAANLLMEMLCVFPGVPYHPRPTLDSC</sequence>
<dbReference type="PANTHER" id="PTHR11358:SF26">
    <property type="entry name" value="GUANIDINO ACID HYDROLASE, MITOCHONDRIAL"/>
    <property type="match status" value="1"/>
</dbReference>
<name>A0A7R8W6L3_9CRUS</name>
<dbReference type="InterPro" id="IPR020855">
    <property type="entry name" value="Ureohydrolase_Mn_BS"/>
</dbReference>
<dbReference type="SUPFAM" id="SSF52768">
    <property type="entry name" value="Arginase/deacetylase"/>
    <property type="match status" value="1"/>
</dbReference>
<evidence type="ECO:0000256" key="1">
    <source>
        <dbReference type="ARBA" id="ARBA00009227"/>
    </source>
</evidence>
<organism evidence="5">
    <name type="scientific">Cyprideis torosa</name>
    <dbReference type="NCBI Taxonomy" id="163714"/>
    <lineage>
        <taxon>Eukaryota</taxon>
        <taxon>Metazoa</taxon>
        <taxon>Ecdysozoa</taxon>
        <taxon>Arthropoda</taxon>
        <taxon>Crustacea</taxon>
        <taxon>Oligostraca</taxon>
        <taxon>Ostracoda</taxon>
        <taxon>Podocopa</taxon>
        <taxon>Podocopida</taxon>
        <taxon>Cytherocopina</taxon>
        <taxon>Cytheroidea</taxon>
        <taxon>Cytherideidae</taxon>
        <taxon>Cyprideis</taxon>
    </lineage>
</organism>
<dbReference type="AlphaFoldDB" id="A0A7R8W6L3"/>
<accession>A0A7R8W6L3</accession>
<dbReference type="PROSITE" id="PS01053">
    <property type="entry name" value="ARGINASE_1"/>
    <property type="match status" value="1"/>
</dbReference>
<dbReference type="PRINTS" id="PR00116">
    <property type="entry name" value="ARGINASE"/>
</dbReference>
<comment type="similarity">
    <text evidence="1">Belongs to the arginase family. Agmatinase subfamily.</text>
</comment>
<dbReference type="GO" id="GO:0008199">
    <property type="term" value="F:ferric iron binding"/>
    <property type="evidence" value="ECO:0007669"/>
    <property type="project" value="InterPro"/>
</dbReference>
<protein>
    <recommendedName>
        <fullName evidence="4">Ferritin/DPS domain-containing protein</fullName>
    </recommendedName>
</protein>
<dbReference type="OrthoDB" id="9992747at2759"/>
<dbReference type="GO" id="GO:0008783">
    <property type="term" value="F:agmatinase activity"/>
    <property type="evidence" value="ECO:0007669"/>
    <property type="project" value="TreeGrafter"/>
</dbReference>
<dbReference type="EMBL" id="OB660184">
    <property type="protein sequence ID" value="CAD7223331.1"/>
    <property type="molecule type" value="Genomic_DNA"/>
</dbReference>
<evidence type="ECO:0000256" key="3">
    <source>
        <dbReference type="ARBA" id="ARBA00022801"/>
    </source>
</evidence>
<dbReference type="InterPro" id="IPR008331">
    <property type="entry name" value="Ferritin_DPS_dom"/>
</dbReference>
<dbReference type="InterPro" id="IPR012347">
    <property type="entry name" value="Ferritin-like"/>
</dbReference>
<dbReference type="PROSITE" id="PS51409">
    <property type="entry name" value="ARGINASE_2"/>
    <property type="match status" value="1"/>
</dbReference>
<dbReference type="InterPro" id="IPR023696">
    <property type="entry name" value="Ureohydrolase_dom_sf"/>
</dbReference>
<evidence type="ECO:0000256" key="2">
    <source>
        <dbReference type="ARBA" id="ARBA00022723"/>
    </source>
</evidence>
<dbReference type="NCBIfam" id="TIGR01230">
    <property type="entry name" value="agmatinase"/>
    <property type="match status" value="1"/>
</dbReference>
<dbReference type="Gene3D" id="3.40.800.10">
    <property type="entry name" value="Ureohydrolase domain"/>
    <property type="match status" value="1"/>
</dbReference>
<dbReference type="Gene3D" id="1.20.1260.10">
    <property type="match status" value="1"/>
</dbReference>
<evidence type="ECO:0000313" key="5">
    <source>
        <dbReference type="EMBL" id="CAD7223331.1"/>
    </source>
</evidence>
<dbReference type="CDD" id="cd11592">
    <property type="entry name" value="Agmatinase_PAH"/>
    <property type="match status" value="1"/>
</dbReference>
<gene>
    <name evidence="5" type="ORF">CTOB1V02_LOCUS1321</name>
</gene>
<dbReference type="InterPro" id="IPR006035">
    <property type="entry name" value="Ureohydrolase"/>
</dbReference>